<feature type="transmembrane region" description="Helical" evidence="2">
    <location>
        <begin position="696"/>
        <end position="721"/>
    </location>
</feature>
<organism evidence="3 4">
    <name type="scientific">Phytophthora nicotianae P1976</name>
    <dbReference type="NCBI Taxonomy" id="1317066"/>
    <lineage>
        <taxon>Eukaryota</taxon>
        <taxon>Sar</taxon>
        <taxon>Stramenopiles</taxon>
        <taxon>Oomycota</taxon>
        <taxon>Peronosporomycetes</taxon>
        <taxon>Peronosporales</taxon>
        <taxon>Peronosporaceae</taxon>
        <taxon>Phytophthora</taxon>
    </lineage>
</organism>
<sequence>MASPKGSSSPRRQSLFDVASDLIASFRDRQPLGGDITVEQHGDTGVATVTEHVVDEGGVEEDHSEEKIEDNDTALNETLTTGEDQKSDSYDSDDDSEDDSNDGDSRTEDSAEDEESRDEFESKEPIGTSQIDPMILETEQGQAVDTSEESDGSGVSSSESSNSVQANPSTDVSGHQGVSYEQGESPRKTNLFAQAVSSVVATLLERRSSLTSTPVTSGANGNGSEMKAGEHSQSIGIGRHDSGAGEVVGEALELTSSAMTSSLDLVAEDELVRVDYQTAATVHENLRHSETHVEDTDNNRDHDAASVTRSAEHVLALKDEDADHVTISIQDSPKPRFKKANSKATGLTALPPVGETAKAVKTVGTALLDVLRFLPVTKMTKECLEKLKSQTATKEALDSSILQDLRDLGEILGGKPVPRLSLQCYEAIESMKNEGKMLSMDHIVEIRDSHALEFCAKPPQEYESYGVPGLKLDEIKIYKETKLAELRAAVASCNLTTLEHAPIPELLALWSLVHSSVSSKISANVAQQVAVEVKQPMQQKLGNKTGSLRFVGGEVVAEQDVQAGGDEDLIDTSDAAALANRIARNGLVGMKDKLAMSRLQVDTMLQSFREQRQMLVGGVIAGIIARFPPLLRIEIVRDFFQIAGLFFDGLYDPVLEFFRDYHPPGWILLMITWLRKVYNVIALDASKLLRNLSKELGTAILLSCILLIHFAFLIMVIRFWWKMPRMADKVRHGHEATTWASYASQNARTTKLTTIFLTVILTLYLPLTQLAFNVLVVTHDKHDHSSAEKVGFMHRYRDGPLWFFFPLEAIFLLLTFTLGLPILLIWSIWKNRPNGSLEDEDYTYDLDGEEVPFDDKVYTELVSSDPSQLGCPFRSLYAGFERSWSIYKVLQMIAKTVLALIVVAAAKSVRISGLLISICYFFVVGLSKYSQPFIDPVDDLMELISKTTALTTAVGATAVAYVSEVVDTSPNAVTHVNRFMGFVVVVHWVNMVAMLVALAFGVSALRVQLKRLTGWLSFSDTSRGIDDGRAKTIIPYWDIAKEAKHRVWQAFWRAILLELAVPTSSDDVSNQKWKGGGSKDVSVKGTDRLASLEEAVVASGLKRVESHWFGTEHVYTTQLRRLAREALEGVDVYWNNPFGARDGHLDSVTCFGKMYVVPYPFHCVVVYDDAEDEAIIRDDCDKFSPLKSYENLSKLLFLNFTPDIMKKRELRQKLRVLSDTKTQIMFVFERTEKVFLWPRILEWKRWKCICIPVILTPGFYKFKCKYKKGIIRVQSNSDKAGTILRMSKSGAMQRVRKWLSEQKWLQKLKIWITKVSFFQTFFKPTQPNTEKKSRTRIMADGFNVTMKYKDGTGVVEIPDSDYRIKVKGPRKALMKADHIGLKPTMEESETLSMIFKATESVWKSGLKELREKHRKYRHELIAKHENENAALSDTFWFFVYYNPHLARNKLETYLREHETNPLLQNLPKKHKLALDALYLRQKWVYLNPRQTCWYVFWDDVYARNSGMKKYLKREDFDPLLPTSICYMPPMEKKDLENWLAQRKLLGRWKSFHPDLINMLYDKMSAYEKKLKEDRKQLMKRLLVQSIRRLDEK</sequence>
<feature type="compositionally biased region" description="Polar residues" evidence="1">
    <location>
        <begin position="73"/>
        <end position="82"/>
    </location>
</feature>
<feature type="compositionally biased region" description="Basic and acidic residues" evidence="1">
    <location>
        <begin position="55"/>
        <end position="66"/>
    </location>
</feature>
<feature type="transmembrane region" description="Helical" evidence="2">
    <location>
        <begin position="897"/>
        <end position="923"/>
    </location>
</feature>
<name>A0A081AYW8_PHYNI</name>
<dbReference type="OrthoDB" id="10261361at2759"/>
<comment type="caution">
    <text evidence="3">The sequence shown here is derived from an EMBL/GenBank/DDBJ whole genome shotgun (WGS) entry which is preliminary data.</text>
</comment>
<evidence type="ECO:0000256" key="1">
    <source>
        <dbReference type="SAM" id="MobiDB-lite"/>
    </source>
</evidence>
<keyword evidence="2" id="KW-0812">Transmembrane</keyword>
<feature type="compositionally biased region" description="Low complexity" evidence="1">
    <location>
        <begin position="152"/>
        <end position="164"/>
    </location>
</feature>
<feature type="region of interest" description="Disordered" evidence="1">
    <location>
        <begin position="209"/>
        <end position="242"/>
    </location>
</feature>
<feature type="transmembrane region" description="Helical" evidence="2">
    <location>
        <begin position="801"/>
        <end position="826"/>
    </location>
</feature>
<evidence type="ECO:0000256" key="2">
    <source>
        <dbReference type="SAM" id="Phobius"/>
    </source>
</evidence>
<evidence type="ECO:0000313" key="3">
    <source>
        <dbReference type="EMBL" id="ETO84079.1"/>
    </source>
</evidence>
<feature type="transmembrane region" description="Helical" evidence="2">
    <location>
        <begin position="755"/>
        <end position="776"/>
    </location>
</feature>
<feature type="compositionally biased region" description="Polar residues" evidence="1">
    <location>
        <begin position="209"/>
        <end position="223"/>
    </location>
</feature>
<dbReference type="EMBL" id="ANJA01000367">
    <property type="protein sequence ID" value="ETO84079.1"/>
    <property type="molecule type" value="Genomic_DNA"/>
</dbReference>
<accession>A0A081AYW8</accession>
<gene>
    <name evidence="3" type="ORF">F444_01990</name>
</gene>
<reference evidence="3 4" key="1">
    <citation type="submission" date="2013-11" db="EMBL/GenBank/DDBJ databases">
        <title>The Genome Sequence of Phytophthora parasitica P1976.</title>
        <authorList>
            <consortium name="The Broad Institute Genomics Platform"/>
            <person name="Russ C."/>
            <person name="Tyler B."/>
            <person name="Panabieres F."/>
            <person name="Shan W."/>
            <person name="Tripathy S."/>
            <person name="Grunwald N."/>
            <person name="Machado M."/>
            <person name="Johnson C.S."/>
            <person name="Walker B."/>
            <person name="Young S."/>
            <person name="Zeng Q."/>
            <person name="Gargeya S."/>
            <person name="Fitzgerald M."/>
            <person name="Haas B."/>
            <person name="Abouelleil A."/>
            <person name="Allen A.W."/>
            <person name="Alvarado L."/>
            <person name="Arachchi H.M."/>
            <person name="Berlin A.M."/>
            <person name="Chapman S.B."/>
            <person name="Gainer-Dewar J."/>
            <person name="Goldberg J."/>
            <person name="Griggs A."/>
            <person name="Gujja S."/>
            <person name="Hansen M."/>
            <person name="Howarth C."/>
            <person name="Imamovic A."/>
            <person name="Ireland A."/>
            <person name="Larimer J."/>
            <person name="McCowan C."/>
            <person name="Murphy C."/>
            <person name="Pearson M."/>
            <person name="Poon T.W."/>
            <person name="Priest M."/>
            <person name="Roberts A."/>
            <person name="Saif S."/>
            <person name="Shea T."/>
            <person name="Sisk P."/>
            <person name="Sykes S."/>
            <person name="Wortman J."/>
            <person name="Nusbaum C."/>
            <person name="Birren B."/>
        </authorList>
    </citation>
    <scope>NUCLEOTIDE SEQUENCE [LARGE SCALE GENOMIC DNA]</scope>
    <source>
        <strain evidence="3 4">P1976</strain>
    </source>
</reference>
<keyword evidence="2" id="KW-1133">Transmembrane helix</keyword>
<feature type="compositionally biased region" description="Acidic residues" evidence="1">
    <location>
        <begin position="90"/>
        <end position="102"/>
    </location>
</feature>
<feature type="region of interest" description="Disordered" evidence="1">
    <location>
        <begin position="55"/>
        <end position="186"/>
    </location>
</feature>
<keyword evidence="2" id="KW-0472">Membrane</keyword>
<evidence type="ECO:0000313" key="4">
    <source>
        <dbReference type="Proteomes" id="UP000028582"/>
    </source>
</evidence>
<protein>
    <submittedName>
        <fullName evidence="3">Uncharacterized protein</fullName>
    </submittedName>
</protein>
<proteinExistence type="predicted"/>
<feature type="transmembrane region" description="Helical" evidence="2">
    <location>
        <begin position="979"/>
        <end position="1002"/>
    </location>
</feature>
<dbReference type="Proteomes" id="UP000028582">
    <property type="component" value="Unassembled WGS sequence"/>
</dbReference>